<organism evidence="1 3">
    <name type="scientific">Halomonas elongata (strain ATCC 33173 / DSM 2581 / NBRC 15536 / NCIMB 2198 / 1H9)</name>
    <dbReference type="NCBI Taxonomy" id="768066"/>
    <lineage>
        <taxon>Bacteria</taxon>
        <taxon>Pseudomonadati</taxon>
        <taxon>Pseudomonadota</taxon>
        <taxon>Gammaproteobacteria</taxon>
        <taxon>Oceanospirillales</taxon>
        <taxon>Halomonadaceae</taxon>
        <taxon>Halomonas</taxon>
    </lineage>
</organism>
<reference evidence="1" key="2">
    <citation type="submission" date="2010-05" db="EMBL/GenBank/DDBJ databases">
        <title>Revision and reannotation of the Halomonas elongata DSM 2581(T) genome.</title>
        <authorList>
            <person name="Pfeiffer F."/>
            <person name="Bagyan I."/>
            <person name="Alfaro-Espinoza G."/>
            <person name="Zamora-Lagos M.A."/>
            <person name="Habermann B."/>
            <person name="Oesterhelt D."/>
            <person name="Kunte H.J."/>
        </authorList>
    </citation>
    <scope>NUCLEOTIDE SEQUENCE</scope>
    <source>
        <strain evidence="1">Type strain: DSM 2581</strain>
    </source>
</reference>
<dbReference type="EMBL" id="CP139472">
    <property type="protein sequence ID" value="WPU48106.1"/>
    <property type="molecule type" value="Genomic_DNA"/>
</dbReference>
<proteinExistence type="predicted"/>
<evidence type="ECO:0000313" key="4">
    <source>
        <dbReference type="Proteomes" id="UP001322512"/>
    </source>
</evidence>
<gene>
    <name evidence="1" type="ORF">HELO_2105D</name>
    <name evidence="2" type="ORF">SR933_04250</name>
</gene>
<reference evidence="2 4" key="4">
    <citation type="submission" date="2023-11" db="EMBL/GenBank/DDBJ databases">
        <title>MicrobeMod: A computational toolkit for identifying prokaryotic methylation and restriction-modification with nanopore sequencing.</title>
        <authorList>
            <person name="Crits-Christoph A."/>
            <person name="Kang S.C."/>
            <person name="Lee H."/>
            <person name="Ostrov N."/>
        </authorList>
    </citation>
    <scope>NUCLEOTIDE SEQUENCE [LARGE SCALE GENOMIC DNA]</scope>
    <source>
        <strain evidence="2 4">ATCC 33173</strain>
    </source>
</reference>
<evidence type="ECO:0000313" key="1">
    <source>
        <dbReference type="EMBL" id="SJK83763.1"/>
    </source>
</evidence>
<sequence>MEHIETGMLESTQAAPSQFERWAVNAERILGHDLDGTEWIDGYSIDGARDAWRAGATPAEYAAQVHAAPRA</sequence>
<evidence type="ECO:0000313" key="2">
    <source>
        <dbReference type="EMBL" id="WPU48106.1"/>
    </source>
</evidence>
<dbReference type="KEGG" id="hel:HELO_2105D"/>
<reference evidence="1" key="1">
    <citation type="journal article" date="2010" name="Environ. Microbiol.">
        <title>A blueprint of ectoine metabolism from the genome of the industrial producer Halomonas elongata DSM 2581(T).</title>
        <authorList>
            <person name="Schwibbert K."/>
            <person name="Marin-Sanguino A."/>
            <person name="Bagyan I."/>
            <person name="Heidrich G."/>
            <person name="Lentzen G."/>
            <person name="Seitz H."/>
            <person name="Rampp M."/>
            <person name="Schuster S.C."/>
            <person name="Klenk H.P."/>
            <person name="Pfeiffer F."/>
            <person name="Oesterhelt D."/>
            <person name="Kunte H.J."/>
        </authorList>
    </citation>
    <scope>NUCLEOTIDE SEQUENCE</scope>
    <source>
        <strain evidence="1">Type strain: DSM 2581</strain>
    </source>
</reference>
<evidence type="ECO:0000313" key="3">
    <source>
        <dbReference type="Proteomes" id="UP000008707"/>
    </source>
</evidence>
<dbReference type="GeneID" id="91009384"/>
<dbReference type="EMBL" id="FN869568">
    <property type="protein sequence ID" value="SJK83763.1"/>
    <property type="molecule type" value="Genomic_DNA"/>
</dbReference>
<keyword evidence="4" id="KW-1185">Reference proteome</keyword>
<dbReference type="Proteomes" id="UP000008707">
    <property type="component" value="Chromosome"/>
</dbReference>
<dbReference type="Proteomes" id="UP001322512">
    <property type="component" value="Chromosome"/>
</dbReference>
<protein>
    <submittedName>
        <fullName evidence="1">Uncharacterized protein</fullName>
    </submittedName>
</protein>
<dbReference type="RefSeq" id="WP_049786195.1">
    <property type="nucleotide sequence ID" value="NC_014532.2"/>
</dbReference>
<dbReference type="AlphaFoldDB" id="A0A1R4A486"/>
<name>A0A1R4A486_HALED</name>
<accession>A0A1R4A486</accession>
<reference evidence="3" key="3">
    <citation type="journal article" date="2011" name="Environ. Microbiol.">
        <title>A blueprint of ectoine metabolism from the genome of the industrial producer Halomonas elongata DSM 2581(T).</title>
        <authorList>
            <person name="Schwibbert K."/>
            <person name="Marin-Sanguino A."/>
            <person name="Bagyan I."/>
            <person name="Heidrich G."/>
            <person name="Lentzen G."/>
            <person name="Seitz H."/>
            <person name="Rampp M."/>
            <person name="Schuster S.C."/>
            <person name="Klenk H.P."/>
            <person name="Pfeiffer F."/>
            <person name="Oesterhelt D."/>
            <person name="Kunte H.J."/>
        </authorList>
    </citation>
    <scope>NUCLEOTIDE SEQUENCE [LARGE SCALE GENOMIC DNA]</scope>
    <source>
        <strain evidence="3">ATCC 33173 / DSM 2581 / NBRC 15536 / NCIMB 2198 / 1H9</strain>
    </source>
</reference>